<feature type="chain" id="PRO_5043122585" evidence="2">
    <location>
        <begin position="25"/>
        <end position="293"/>
    </location>
</feature>
<proteinExistence type="predicted"/>
<accession>A0A0N4V1B1</accession>
<dbReference type="InterPro" id="IPR005018">
    <property type="entry name" value="DOMON_domain"/>
</dbReference>
<reference evidence="4 5" key="2">
    <citation type="submission" date="2018-10" db="EMBL/GenBank/DDBJ databases">
        <authorList>
            <consortium name="Pathogen Informatics"/>
        </authorList>
    </citation>
    <scope>NUCLEOTIDE SEQUENCE [LARGE SCALE GENOMIC DNA]</scope>
</reference>
<dbReference type="WBParaSite" id="EVEC_0000373401-mRNA-1">
    <property type="protein sequence ID" value="EVEC_0000373401-mRNA-1"/>
    <property type="gene ID" value="EVEC_0000373401"/>
</dbReference>
<keyword evidence="5" id="KW-1185">Reference proteome</keyword>
<gene>
    <name evidence="4" type="ORF">EVEC_LOCUS3442</name>
</gene>
<sequence length="293" mass="33253">MMHLNNGPYILFLVILSLSVVADAVFNTNTCDLEKFCLSMPLNCQAQNICRQIFSYAPGIDGWVTIEAYDKSSDPMTNVLAVAFSDDEIMGDEPVTHCSFGEKPQIHFSYNSGKDNVQLFHENTEFEKNNLILLNATRDNGYLYCKFRQRIHPVGVNDFNFDLSKNATIFLMHTVAKDPKFIEIHSLDPTSEDFPVMFNETVNISDANAKLVTKPRRTIRMSKATKRKLILLHGFNSAKFQLHRILNVFSVLLMLLATAFIFIAVDLRWTGPTLKKSFFENLTARPSMHSLVG</sequence>
<keyword evidence="1" id="KW-0812">Transmembrane</keyword>
<dbReference type="Proteomes" id="UP000274131">
    <property type="component" value="Unassembled WGS sequence"/>
</dbReference>
<evidence type="ECO:0000256" key="1">
    <source>
        <dbReference type="SAM" id="Phobius"/>
    </source>
</evidence>
<evidence type="ECO:0000256" key="2">
    <source>
        <dbReference type="SAM" id="SignalP"/>
    </source>
</evidence>
<feature type="transmembrane region" description="Helical" evidence="1">
    <location>
        <begin position="245"/>
        <end position="267"/>
    </location>
</feature>
<dbReference type="STRING" id="51028.A0A0N4V1B1"/>
<dbReference type="Pfam" id="PF03351">
    <property type="entry name" value="DOMON"/>
    <property type="match status" value="1"/>
</dbReference>
<evidence type="ECO:0000313" key="4">
    <source>
        <dbReference type="EMBL" id="VDD88299.1"/>
    </source>
</evidence>
<reference evidence="6" key="1">
    <citation type="submission" date="2017-02" db="UniProtKB">
        <authorList>
            <consortium name="WormBaseParasite"/>
        </authorList>
    </citation>
    <scope>IDENTIFICATION</scope>
</reference>
<keyword evidence="1" id="KW-1133">Transmembrane helix</keyword>
<dbReference type="EMBL" id="UXUI01007595">
    <property type="protein sequence ID" value="VDD88299.1"/>
    <property type="molecule type" value="Genomic_DNA"/>
</dbReference>
<feature type="domain" description="DOMON" evidence="3">
    <location>
        <begin position="80"/>
        <end position="171"/>
    </location>
</feature>
<name>A0A0N4V1B1_ENTVE</name>
<evidence type="ECO:0000259" key="3">
    <source>
        <dbReference type="Pfam" id="PF03351"/>
    </source>
</evidence>
<organism evidence="6">
    <name type="scientific">Enterobius vermicularis</name>
    <name type="common">Human pinworm</name>
    <dbReference type="NCBI Taxonomy" id="51028"/>
    <lineage>
        <taxon>Eukaryota</taxon>
        <taxon>Metazoa</taxon>
        <taxon>Ecdysozoa</taxon>
        <taxon>Nematoda</taxon>
        <taxon>Chromadorea</taxon>
        <taxon>Rhabditida</taxon>
        <taxon>Spirurina</taxon>
        <taxon>Oxyuridomorpha</taxon>
        <taxon>Oxyuroidea</taxon>
        <taxon>Oxyuridae</taxon>
        <taxon>Enterobius</taxon>
    </lineage>
</organism>
<keyword evidence="2" id="KW-0732">Signal</keyword>
<protein>
    <submittedName>
        <fullName evidence="6">DOMON domain-containing protein</fullName>
    </submittedName>
</protein>
<feature type="signal peptide" evidence="2">
    <location>
        <begin position="1"/>
        <end position="24"/>
    </location>
</feature>
<keyword evidence="1" id="KW-0472">Membrane</keyword>
<evidence type="ECO:0000313" key="6">
    <source>
        <dbReference type="WBParaSite" id="EVEC_0000373401-mRNA-1"/>
    </source>
</evidence>
<dbReference type="AlphaFoldDB" id="A0A0N4V1B1"/>
<dbReference type="OrthoDB" id="2419613at2759"/>
<evidence type="ECO:0000313" key="5">
    <source>
        <dbReference type="Proteomes" id="UP000274131"/>
    </source>
</evidence>